<feature type="binding site" evidence="5">
    <location>
        <begin position="96"/>
        <end position="99"/>
    </location>
    <ligand>
        <name>substrate</name>
    </ligand>
</feature>
<dbReference type="AlphaFoldDB" id="A0A934WN52"/>
<keyword evidence="5" id="KW-0460">Magnesium</keyword>
<dbReference type="GO" id="GO:0047443">
    <property type="term" value="F:4-hydroxy-4-methyl-2-oxoglutarate aldolase activity"/>
    <property type="evidence" value="ECO:0007669"/>
    <property type="project" value="TreeGrafter"/>
</dbReference>
<evidence type="ECO:0000256" key="4">
    <source>
        <dbReference type="ARBA" id="ARBA00030169"/>
    </source>
</evidence>
<reference evidence="6" key="1">
    <citation type="journal article" date="2012" name="J. Microbiol. Biotechnol.">
        <title>Ramlibacter ginsenosidimutans sp. nov., with ginsenoside-converting activity.</title>
        <authorList>
            <person name="Wang L."/>
            <person name="An D.S."/>
            <person name="Kim S.G."/>
            <person name="Jin F.X."/>
            <person name="Kim S.C."/>
            <person name="Lee S.T."/>
            <person name="Im W.T."/>
        </authorList>
    </citation>
    <scope>NUCLEOTIDE SEQUENCE</scope>
    <source>
        <strain evidence="6">KACC 17527</strain>
    </source>
</reference>
<dbReference type="CDD" id="cd16841">
    <property type="entry name" value="RraA_family"/>
    <property type="match status" value="1"/>
</dbReference>
<dbReference type="InterPro" id="IPR036704">
    <property type="entry name" value="RraA/RraA-like_sf"/>
</dbReference>
<dbReference type="SUPFAM" id="SSF89562">
    <property type="entry name" value="RraA-like"/>
    <property type="match status" value="1"/>
</dbReference>
<feature type="binding site" evidence="5">
    <location>
        <position position="118"/>
    </location>
    <ligand>
        <name>substrate</name>
    </ligand>
</feature>
<reference evidence="6" key="2">
    <citation type="submission" date="2021-01" db="EMBL/GenBank/DDBJ databases">
        <authorList>
            <person name="Kang M."/>
        </authorList>
    </citation>
    <scope>NUCLEOTIDE SEQUENCE</scope>
    <source>
        <strain evidence="6">KACC 17527</strain>
    </source>
</reference>
<evidence type="ECO:0000256" key="3">
    <source>
        <dbReference type="ARBA" id="ARBA00029596"/>
    </source>
</evidence>
<dbReference type="Pfam" id="PF03737">
    <property type="entry name" value="RraA-like"/>
    <property type="match status" value="1"/>
</dbReference>
<feature type="binding site" evidence="5">
    <location>
        <position position="119"/>
    </location>
    <ligand>
        <name>Mg(2+)</name>
        <dbReference type="ChEBI" id="CHEBI:18420"/>
    </ligand>
</feature>
<dbReference type="GO" id="GO:0008948">
    <property type="term" value="F:oxaloacetate decarboxylase activity"/>
    <property type="evidence" value="ECO:0007669"/>
    <property type="project" value="TreeGrafter"/>
</dbReference>
<comment type="caution">
    <text evidence="6">The sequence shown here is derived from an EMBL/GenBank/DDBJ whole genome shotgun (WGS) entry which is preliminary data.</text>
</comment>
<comment type="cofactor">
    <cofactor evidence="5">
        <name>Mg(2+)</name>
        <dbReference type="ChEBI" id="CHEBI:18420"/>
    </cofactor>
</comment>
<evidence type="ECO:0000256" key="1">
    <source>
        <dbReference type="ARBA" id="ARBA00001968"/>
    </source>
</evidence>
<evidence type="ECO:0000313" key="7">
    <source>
        <dbReference type="Proteomes" id="UP000630528"/>
    </source>
</evidence>
<name>A0A934WN52_9BURK</name>
<dbReference type="Proteomes" id="UP000630528">
    <property type="component" value="Unassembled WGS sequence"/>
</dbReference>
<sequence>MTDPLVQRLRKLDACAVSDALDKLGLAGAITGLQQRSGPDQGGGRIAGRAVTMKVGPGERPPGPTVHLGCRAIESAGPDHVVVVEQRSGVEAGCWGGLLTLGAKVRGTEGVVADGPLRDVDEAIAYGFPVFARSLTSRTARGRVVELGTNVPVTIGAGPDAGGQVVVHPGDYVLADRSAVIFIAAAEIERVLQAAEDIVAKEAAMAQAIRAGTPIAEVMGGNYEHMLQKDGR</sequence>
<organism evidence="6 7">
    <name type="scientific">Ramlibacter ginsenosidimutans</name>
    <dbReference type="NCBI Taxonomy" id="502333"/>
    <lineage>
        <taxon>Bacteria</taxon>
        <taxon>Pseudomonadati</taxon>
        <taxon>Pseudomonadota</taxon>
        <taxon>Betaproteobacteria</taxon>
        <taxon>Burkholderiales</taxon>
        <taxon>Comamonadaceae</taxon>
        <taxon>Ramlibacter</taxon>
    </lineage>
</organism>
<proteinExistence type="predicted"/>
<evidence type="ECO:0000256" key="5">
    <source>
        <dbReference type="PIRSR" id="PIRSR605493-1"/>
    </source>
</evidence>
<keyword evidence="5" id="KW-0479">Metal-binding</keyword>
<dbReference type="PANTHER" id="PTHR33254">
    <property type="entry name" value="4-HYDROXY-4-METHYL-2-OXOGLUTARATE ALDOLASE 3-RELATED"/>
    <property type="match status" value="1"/>
</dbReference>
<dbReference type="RefSeq" id="WP_201172426.1">
    <property type="nucleotide sequence ID" value="NZ_JAEPWM010000005.1"/>
</dbReference>
<dbReference type="PANTHER" id="PTHR33254:SF4">
    <property type="entry name" value="4-HYDROXY-4-METHYL-2-OXOGLUTARATE ALDOLASE 3-RELATED"/>
    <property type="match status" value="1"/>
</dbReference>
<dbReference type="InterPro" id="IPR005493">
    <property type="entry name" value="RraA/RraA-like"/>
</dbReference>
<accession>A0A934WN52</accession>
<protein>
    <recommendedName>
        <fullName evidence="2">Putative 4-hydroxy-4-methyl-2-oxoglutarate aldolase</fullName>
    </recommendedName>
    <alternativeName>
        <fullName evidence="3">Regulator of ribonuclease activity homolog</fullName>
    </alternativeName>
    <alternativeName>
        <fullName evidence="4">RraA-like protein</fullName>
    </alternativeName>
</protein>
<keyword evidence="7" id="KW-1185">Reference proteome</keyword>
<gene>
    <name evidence="6" type="ORF">JJB11_14515</name>
</gene>
<dbReference type="GO" id="GO:0046872">
    <property type="term" value="F:metal ion binding"/>
    <property type="evidence" value="ECO:0007669"/>
    <property type="project" value="UniProtKB-KW"/>
</dbReference>
<dbReference type="Gene3D" id="3.50.30.40">
    <property type="entry name" value="Ribonuclease E inhibitor RraA/RraA-like"/>
    <property type="match status" value="1"/>
</dbReference>
<evidence type="ECO:0000313" key="6">
    <source>
        <dbReference type="EMBL" id="MBK6007311.1"/>
    </source>
</evidence>
<evidence type="ECO:0000256" key="2">
    <source>
        <dbReference type="ARBA" id="ARBA00016549"/>
    </source>
</evidence>
<dbReference type="EMBL" id="JAEPWM010000005">
    <property type="protein sequence ID" value="MBK6007311.1"/>
    <property type="molecule type" value="Genomic_DNA"/>
</dbReference>
<comment type="cofactor">
    <cofactor evidence="1">
        <name>a divalent metal cation</name>
        <dbReference type="ChEBI" id="CHEBI:60240"/>
    </cofactor>
</comment>